<dbReference type="Gramene" id="C.cajan_40534.t">
    <property type="protein sequence ID" value="C.cajan_40534.t.cds1"/>
    <property type="gene ID" value="C.cajan_40534"/>
</dbReference>
<sequence length="49" mass="6137">MRFWHDTWIGNMTLAKLFSKLFLNSKQKMNLFMELGSWIGEDWRWDLKW</sequence>
<reference evidence="1" key="1">
    <citation type="journal article" date="2012" name="Nat. Biotechnol.">
        <title>Draft genome sequence of pigeonpea (Cajanus cajan), an orphan legume crop of resource-poor farmers.</title>
        <authorList>
            <person name="Varshney R.K."/>
            <person name="Chen W."/>
            <person name="Li Y."/>
            <person name="Bharti A.K."/>
            <person name="Saxena R.K."/>
            <person name="Schlueter J.A."/>
            <person name="Donoghue M.T."/>
            <person name="Azam S."/>
            <person name="Fan G."/>
            <person name="Whaley A.M."/>
            <person name="Farmer A.D."/>
            <person name="Sheridan J."/>
            <person name="Iwata A."/>
            <person name="Tuteja R."/>
            <person name="Penmetsa R.V."/>
            <person name="Wu W."/>
            <person name="Upadhyaya H.D."/>
            <person name="Yang S.P."/>
            <person name="Shah T."/>
            <person name="Saxena K.B."/>
            <person name="Michael T."/>
            <person name="McCombie W.R."/>
            <person name="Yang B."/>
            <person name="Zhang G."/>
            <person name="Yang H."/>
            <person name="Wang J."/>
            <person name="Spillane C."/>
            <person name="Cook D.R."/>
            <person name="May G.D."/>
            <person name="Xu X."/>
            <person name="Jackson S.A."/>
        </authorList>
    </citation>
    <scope>NUCLEOTIDE SEQUENCE [LARGE SCALE GENOMIC DNA]</scope>
</reference>
<protein>
    <recommendedName>
        <fullName evidence="3">Reverse transcriptase zinc-binding domain-containing protein</fullName>
    </recommendedName>
</protein>
<dbReference type="Proteomes" id="UP000075243">
    <property type="component" value="Unassembled WGS sequence"/>
</dbReference>
<organism evidence="1 2">
    <name type="scientific">Cajanus cajan</name>
    <name type="common">Pigeon pea</name>
    <name type="synonym">Cajanus indicus</name>
    <dbReference type="NCBI Taxonomy" id="3821"/>
    <lineage>
        <taxon>Eukaryota</taxon>
        <taxon>Viridiplantae</taxon>
        <taxon>Streptophyta</taxon>
        <taxon>Embryophyta</taxon>
        <taxon>Tracheophyta</taxon>
        <taxon>Spermatophyta</taxon>
        <taxon>Magnoliopsida</taxon>
        <taxon>eudicotyledons</taxon>
        <taxon>Gunneridae</taxon>
        <taxon>Pentapetalae</taxon>
        <taxon>rosids</taxon>
        <taxon>fabids</taxon>
        <taxon>Fabales</taxon>
        <taxon>Fabaceae</taxon>
        <taxon>Papilionoideae</taxon>
        <taxon>50 kb inversion clade</taxon>
        <taxon>NPAAA clade</taxon>
        <taxon>indigoferoid/millettioid clade</taxon>
        <taxon>Phaseoleae</taxon>
        <taxon>Cajanus</taxon>
    </lineage>
</organism>
<name>A0A151R6I1_CAJCA</name>
<accession>A0A151R6I1</accession>
<evidence type="ECO:0000313" key="2">
    <source>
        <dbReference type="Proteomes" id="UP000075243"/>
    </source>
</evidence>
<evidence type="ECO:0008006" key="3">
    <source>
        <dbReference type="Google" id="ProtNLM"/>
    </source>
</evidence>
<gene>
    <name evidence="1" type="ORF">KK1_040663</name>
</gene>
<evidence type="ECO:0000313" key="1">
    <source>
        <dbReference type="EMBL" id="KYP38099.1"/>
    </source>
</evidence>
<dbReference type="AlphaFoldDB" id="A0A151R6I1"/>
<proteinExistence type="predicted"/>
<keyword evidence="2" id="KW-1185">Reference proteome</keyword>
<dbReference type="EMBL" id="KQ484037">
    <property type="protein sequence ID" value="KYP38099.1"/>
    <property type="molecule type" value="Genomic_DNA"/>
</dbReference>